<dbReference type="Pfam" id="PF25989">
    <property type="entry name" value="YknX_C"/>
    <property type="match status" value="1"/>
</dbReference>
<dbReference type="Gene3D" id="2.40.50.100">
    <property type="match status" value="1"/>
</dbReference>
<dbReference type="SUPFAM" id="SSF111369">
    <property type="entry name" value="HlyD-like secretion proteins"/>
    <property type="match status" value="1"/>
</dbReference>
<dbReference type="Gene3D" id="1.10.287.470">
    <property type="entry name" value="Helix hairpin bin"/>
    <property type="match status" value="1"/>
</dbReference>
<dbReference type="Proteomes" id="UP000664628">
    <property type="component" value="Unassembled WGS sequence"/>
</dbReference>
<dbReference type="InterPro" id="IPR058637">
    <property type="entry name" value="YknX-like_C"/>
</dbReference>
<dbReference type="PANTHER" id="PTHR30158">
    <property type="entry name" value="ACRA/E-RELATED COMPONENT OF DRUG EFFLUX TRANSPORTER"/>
    <property type="match status" value="1"/>
</dbReference>
<dbReference type="EMBL" id="JAFMYW010000006">
    <property type="protein sequence ID" value="MBO0951032.1"/>
    <property type="molecule type" value="Genomic_DNA"/>
</dbReference>
<dbReference type="Pfam" id="PF25876">
    <property type="entry name" value="HH_MFP_RND"/>
    <property type="match status" value="1"/>
</dbReference>
<evidence type="ECO:0000259" key="7">
    <source>
        <dbReference type="Pfam" id="PF25989"/>
    </source>
</evidence>
<evidence type="ECO:0000313" key="9">
    <source>
        <dbReference type="Proteomes" id="UP000664628"/>
    </source>
</evidence>
<feature type="chain" id="PRO_5045797955" evidence="3">
    <location>
        <begin position="19"/>
        <end position="386"/>
    </location>
</feature>
<gene>
    <name evidence="8" type="ORF">J2I46_20765</name>
</gene>
<dbReference type="InterPro" id="IPR006143">
    <property type="entry name" value="RND_pump_MFP"/>
</dbReference>
<comment type="caution">
    <text evidence="8">The sequence shown here is derived from an EMBL/GenBank/DDBJ whole genome shotgun (WGS) entry which is preliminary data.</text>
</comment>
<keyword evidence="2" id="KW-0175">Coiled coil</keyword>
<evidence type="ECO:0000256" key="2">
    <source>
        <dbReference type="SAM" id="Coils"/>
    </source>
</evidence>
<feature type="signal peptide" evidence="3">
    <location>
        <begin position="1"/>
        <end position="18"/>
    </location>
</feature>
<dbReference type="PROSITE" id="PS51257">
    <property type="entry name" value="PROKAR_LIPOPROTEIN"/>
    <property type="match status" value="1"/>
</dbReference>
<dbReference type="Pfam" id="PF25944">
    <property type="entry name" value="Beta-barrel_RND"/>
    <property type="match status" value="1"/>
</dbReference>
<evidence type="ECO:0000313" key="8">
    <source>
        <dbReference type="EMBL" id="MBO0951032.1"/>
    </source>
</evidence>
<reference evidence="8 9" key="1">
    <citation type="submission" date="2021-03" db="EMBL/GenBank/DDBJ databases">
        <title>Fibrella sp. HMF5405 genome sequencing and assembly.</title>
        <authorList>
            <person name="Kang H."/>
            <person name="Kim H."/>
            <person name="Bae S."/>
            <person name="Joh K."/>
        </authorList>
    </citation>
    <scope>NUCLEOTIDE SEQUENCE [LARGE SCALE GENOMIC DNA]</scope>
    <source>
        <strain evidence="8 9">HMF5405</strain>
    </source>
</reference>
<keyword evidence="9" id="KW-1185">Reference proteome</keyword>
<protein>
    <submittedName>
        <fullName evidence="8">Efflux RND transporter periplasmic adaptor subunit</fullName>
    </submittedName>
</protein>
<evidence type="ECO:0000259" key="6">
    <source>
        <dbReference type="Pfam" id="PF25944"/>
    </source>
</evidence>
<dbReference type="RefSeq" id="WP_207330968.1">
    <property type="nucleotide sequence ID" value="NZ_JAFMYW010000006.1"/>
</dbReference>
<feature type="coiled-coil region" evidence="2">
    <location>
        <begin position="102"/>
        <end position="167"/>
    </location>
</feature>
<dbReference type="InterPro" id="IPR058624">
    <property type="entry name" value="MdtA-like_HH"/>
</dbReference>
<evidence type="ECO:0000259" key="5">
    <source>
        <dbReference type="Pfam" id="PF25917"/>
    </source>
</evidence>
<dbReference type="InterPro" id="IPR058625">
    <property type="entry name" value="MdtA-like_BSH"/>
</dbReference>
<comment type="similarity">
    <text evidence="1">Belongs to the membrane fusion protein (MFP) (TC 8.A.1) family.</text>
</comment>
<proteinExistence type="inferred from homology"/>
<keyword evidence="3" id="KW-0732">Signal</keyword>
<accession>A0ABS3JQ25</accession>
<feature type="domain" description="Multidrug resistance protein MdtA-like beta-barrel" evidence="6">
    <location>
        <begin position="207"/>
        <end position="292"/>
    </location>
</feature>
<feature type="domain" description="Multidrug resistance protein MdtA-like barrel-sandwich hybrid" evidence="5">
    <location>
        <begin position="63"/>
        <end position="198"/>
    </location>
</feature>
<feature type="domain" description="YknX-like C-terminal permuted SH3-like" evidence="7">
    <location>
        <begin position="300"/>
        <end position="367"/>
    </location>
</feature>
<evidence type="ECO:0000256" key="3">
    <source>
        <dbReference type="SAM" id="SignalP"/>
    </source>
</evidence>
<dbReference type="InterPro" id="IPR058626">
    <property type="entry name" value="MdtA-like_b-barrel"/>
</dbReference>
<organism evidence="8 9">
    <name type="scientific">Fibrella forsythiae</name>
    <dbReference type="NCBI Taxonomy" id="2817061"/>
    <lineage>
        <taxon>Bacteria</taxon>
        <taxon>Pseudomonadati</taxon>
        <taxon>Bacteroidota</taxon>
        <taxon>Cytophagia</taxon>
        <taxon>Cytophagales</taxon>
        <taxon>Spirosomataceae</taxon>
        <taxon>Fibrella</taxon>
    </lineage>
</organism>
<dbReference type="Gene3D" id="2.40.420.20">
    <property type="match status" value="1"/>
</dbReference>
<dbReference type="NCBIfam" id="TIGR01730">
    <property type="entry name" value="RND_mfp"/>
    <property type="match status" value="1"/>
</dbReference>
<dbReference type="Pfam" id="PF25917">
    <property type="entry name" value="BSH_RND"/>
    <property type="match status" value="1"/>
</dbReference>
<feature type="domain" description="Multidrug resistance protein MdtA-like alpha-helical hairpin" evidence="4">
    <location>
        <begin position="102"/>
        <end position="171"/>
    </location>
</feature>
<dbReference type="Gene3D" id="2.40.30.170">
    <property type="match status" value="1"/>
</dbReference>
<sequence>MKTTINILFLAGTVYLLAACGGKKEDKAQGPPPPTPVTAIKATKGNATYYDEFPATITALLEVEIQPQVAGNITGIFFQDGQAVRKGQKLYSIDPQQYRAGYDQAVANLNVQKANLNRAQKDANRYNTLAQQDAIARQVVDNAAATLEAAQMQVQAAEANIRQVATNLKYTTIYSPLDGTIGISQVRLGASVAPGSTPLNTVSADNPIAADIQADESTIARFLALQKQPNVVRDSTLMFTLTDGTVYKYPGTVRIIDRAVDPQTGTLRVRVSFPNPGKQLKVGINGNIRVKNSTGQPQLLIPYQAVTEQMSEYFVYVVGDSSKVVQKKLTLGARVNDQVIVKGGLKEGEIVVTEGTQKVRDGAKVKVNLQSQERGSAAMNGQSVRQ</sequence>
<evidence type="ECO:0000256" key="1">
    <source>
        <dbReference type="ARBA" id="ARBA00009477"/>
    </source>
</evidence>
<evidence type="ECO:0000259" key="4">
    <source>
        <dbReference type="Pfam" id="PF25876"/>
    </source>
</evidence>
<name>A0ABS3JQ25_9BACT</name>